<evidence type="ECO:0000256" key="6">
    <source>
        <dbReference type="SAM" id="Phobius"/>
    </source>
</evidence>
<feature type="transmembrane region" description="Helical" evidence="6">
    <location>
        <begin position="283"/>
        <end position="302"/>
    </location>
</feature>
<dbReference type="Proteomes" id="UP000094197">
    <property type="component" value="Chromosome 2"/>
</dbReference>
<keyword evidence="5 6" id="KW-0472">Membrane</keyword>
<dbReference type="RefSeq" id="WP_069609770.1">
    <property type="nucleotide sequence ID" value="NZ_CP015218.1"/>
</dbReference>
<keyword evidence="4 6" id="KW-1133">Transmembrane helix</keyword>
<feature type="transmembrane region" description="Helical" evidence="6">
    <location>
        <begin position="343"/>
        <end position="368"/>
    </location>
</feature>
<protein>
    <submittedName>
        <fullName evidence="8">MFS transporter</fullName>
    </submittedName>
</protein>
<dbReference type="EMBL" id="CP015218">
    <property type="protein sequence ID" value="AOP36553.1"/>
    <property type="molecule type" value="Genomic_DNA"/>
</dbReference>
<keyword evidence="9" id="KW-1185">Reference proteome</keyword>
<dbReference type="Pfam" id="PF07690">
    <property type="entry name" value="MFS_1"/>
    <property type="match status" value="1"/>
</dbReference>
<evidence type="ECO:0000313" key="9">
    <source>
        <dbReference type="Proteomes" id="UP000094197"/>
    </source>
</evidence>
<dbReference type="GO" id="GO:0005886">
    <property type="term" value="C:plasma membrane"/>
    <property type="evidence" value="ECO:0007669"/>
    <property type="project" value="UniProtKB-SubCell"/>
</dbReference>
<dbReference type="Gene3D" id="1.20.1250.20">
    <property type="entry name" value="MFS general substrate transporter like domains"/>
    <property type="match status" value="1"/>
</dbReference>
<feature type="transmembrane region" description="Helical" evidence="6">
    <location>
        <begin position="86"/>
        <end position="106"/>
    </location>
</feature>
<feature type="transmembrane region" description="Helical" evidence="6">
    <location>
        <begin position="253"/>
        <end position="271"/>
    </location>
</feature>
<name>A0A1D7V432_9LEPT</name>
<dbReference type="InterPro" id="IPR020846">
    <property type="entry name" value="MFS_dom"/>
</dbReference>
<gene>
    <name evidence="8" type="ORF">A0128_21350</name>
</gene>
<evidence type="ECO:0000313" key="8">
    <source>
        <dbReference type="EMBL" id="AOP36553.1"/>
    </source>
</evidence>
<dbReference type="KEGG" id="laj:A0128_21350"/>
<evidence type="ECO:0000256" key="3">
    <source>
        <dbReference type="ARBA" id="ARBA00022692"/>
    </source>
</evidence>
<feature type="transmembrane region" description="Helical" evidence="6">
    <location>
        <begin position="219"/>
        <end position="241"/>
    </location>
</feature>
<feature type="transmembrane region" description="Helical" evidence="6">
    <location>
        <begin position="380"/>
        <end position="399"/>
    </location>
</feature>
<feature type="transmembrane region" description="Helical" evidence="6">
    <location>
        <begin position="16"/>
        <end position="41"/>
    </location>
</feature>
<dbReference type="PANTHER" id="PTHR43124:SF3">
    <property type="entry name" value="CHLORAMPHENICOL EFFLUX PUMP RV0191"/>
    <property type="match status" value="1"/>
</dbReference>
<dbReference type="InterPro" id="IPR036259">
    <property type="entry name" value="MFS_trans_sf"/>
</dbReference>
<evidence type="ECO:0000256" key="2">
    <source>
        <dbReference type="ARBA" id="ARBA00022475"/>
    </source>
</evidence>
<reference evidence="8 9" key="1">
    <citation type="submission" date="2016-04" db="EMBL/GenBank/DDBJ databases">
        <title>Complete genome seqeunce of Leptospira alstonii serovar Room22.</title>
        <authorList>
            <person name="Nally J.E."/>
            <person name="Bayles D.O."/>
            <person name="Hurley D."/>
            <person name="Fanning S."/>
            <person name="McMahon B.J."/>
            <person name="Arent Z."/>
        </authorList>
    </citation>
    <scope>NUCLEOTIDE SEQUENCE [LARGE SCALE GENOMIC DNA]</scope>
    <source>
        <strain evidence="8 9">GWTS #1</strain>
    </source>
</reference>
<evidence type="ECO:0000256" key="4">
    <source>
        <dbReference type="ARBA" id="ARBA00022989"/>
    </source>
</evidence>
<dbReference type="OrthoDB" id="337363at2"/>
<feature type="transmembrane region" description="Helical" evidence="6">
    <location>
        <begin position="112"/>
        <end position="134"/>
    </location>
</feature>
<keyword evidence="2" id="KW-1003">Cell membrane</keyword>
<feature type="transmembrane region" description="Helical" evidence="6">
    <location>
        <begin position="53"/>
        <end position="74"/>
    </location>
</feature>
<dbReference type="InterPro" id="IPR050189">
    <property type="entry name" value="MFS_Efflux_Transporters"/>
</dbReference>
<feature type="transmembrane region" description="Helical" evidence="6">
    <location>
        <begin position="308"/>
        <end position="331"/>
    </location>
</feature>
<proteinExistence type="predicted"/>
<feature type="transmembrane region" description="Helical" evidence="6">
    <location>
        <begin position="141"/>
        <end position="161"/>
    </location>
</feature>
<dbReference type="GO" id="GO:0022857">
    <property type="term" value="F:transmembrane transporter activity"/>
    <property type="evidence" value="ECO:0007669"/>
    <property type="project" value="InterPro"/>
</dbReference>
<evidence type="ECO:0000256" key="5">
    <source>
        <dbReference type="ARBA" id="ARBA00023136"/>
    </source>
</evidence>
<dbReference type="InterPro" id="IPR011701">
    <property type="entry name" value="MFS"/>
</dbReference>
<evidence type="ECO:0000259" key="7">
    <source>
        <dbReference type="PROSITE" id="PS50850"/>
    </source>
</evidence>
<dbReference type="CDD" id="cd17324">
    <property type="entry name" value="MFS_NepI_like"/>
    <property type="match status" value="1"/>
</dbReference>
<accession>A0A1D7V432</accession>
<organism evidence="8 9">
    <name type="scientific">Leptospira tipperaryensis</name>
    <dbReference type="NCBI Taxonomy" id="2564040"/>
    <lineage>
        <taxon>Bacteria</taxon>
        <taxon>Pseudomonadati</taxon>
        <taxon>Spirochaetota</taxon>
        <taxon>Spirochaetia</taxon>
        <taxon>Leptospirales</taxon>
        <taxon>Leptospiraceae</taxon>
        <taxon>Leptospira</taxon>
    </lineage>
</organism>
<dbReference type="SUPFAM" id="SSF103473">
    <property type="entry name" value="MFS general substrate transporter"/>
    <property type="match status" value="1"/>
</dbReference>
<dbReference type="PANTHER" id="PTHR43124">
    <property type="entry name" value="PURINE EFFLUX PUMP PBUE"/>
    <property type="match status" value="1"/>
</dbReference>
<feature type="transmembrane region" description="Helical" evidence="6">
    <location>
        <begin position="167"/>
        <end position="189"/>
    </location>
</feature>
<evidence type="ECO:0000256" key="1">
    <source>
        <dbReference type="ARBA" id="ARBA00004651"/>
    </source>
</evidence>
<sequence>MSSQHTRNIYVKSEGMLIFVLASIQFTHILDFVIMMPLGSYFQEAFHINPREFSFLISAYTYSAFAAGIVGALFIDRFNRKTAAIFLYFGFIIGTALCAVADSYLFLLSARILSGAFGGVLSSVTFAIVGDAIAMERRGRATGAIMGAFSVASVIGIPLGLKIASYYGWNMSFAGIAIVSLPILVLMYYHLPHIPPFQSAGDNPVLNFFRILTYKKYTASYMLMMFVILGGFTVIPFIAPYMERNVGIPKDEIPWIYFFGGLVTLFSSRLIGILSDKIGKHKVFYILVPLSFVPIFIMTHLVKTSLVNVVILTTFFMVLVSGRWIPALALITSSTEPRDRGRFMTVISSFQNLASGLGATIGGSILYAASPTAPYENYDIAGYLAIGFNVIALILISRVKAVS</sequence>
<comment type="subcellular location">
    <subcellularLocation>
        <location evidence="1">Cell membrane</location>
        <topology evidence="1">Multi-pass membrane protein</topology>
    </subcellularLocation>
</comment>
<dbReference type="PROSITE" id="PS50850">
    <property type="entry name" value="MFS"/>
    <property type="match status" value="1"/>
</dbReference>
<dbReference type="AlphaFoldDB" id="A0A1D7V432"/>
<feature type="domain" description="Major facilitator superfamily (MFS) profile" evidence="7">
    <location>
        <begin position="17"/>
        <end position="400"/>
    </location>
</feature>
<keyword evidence="3 6" id="KW-0812">Transmembrane</keyword>